<dbReference type="GO" id="GO:0005814">
    <property type="term" value="C:centriole"/>
    <property type="evidence" value="ECO:0007669"/>
    <property type="project" value="TreeGrafter"/>
</dbReference>
<dbReference type="PANTHER" id="PTHR12969:SF7">
    <property type="entry name" value="INTRAFLAGELLAR TRANSPORT PROTEIN 52 HOMOLOG"/>
    <property type="match status" value="1"/>
</dbReference>
<dbReference type="Pfam" id="PF21178">
    <property type="entry name" value="Itf52_C"/>
    <property type="match status" value="1"/>
</dbReference>
<organism evidence="4 5">
    <name type="scientific">Stichopus japonicus</name>
    <name type="common">Sea cucumber</name>
    <dbReference type="NCBI Taxonomy" id="307972"/>
    <lineage>
        <taxon>Eukaryota</taxon>
        <taxon>Metazoa</taxon>
        <taxon>Echinodermata</taxon>
        <taxon>Eleutherozoa</taxon>
        <taxon>Echinozoa</taxon>
        <taxon>Holothuroidea</taxon>
        <taxon>Aspidochirotacea</taxon>
        <taxon>Aspidochirotida</taxon>
        <taxon>Stichopodidae</taxon>
        <taxon>Apostichopus</taxon>
    </lineage>
</organism>
<dbReference type="InterPro" id="IPR039975">
    <property type="entry name" value="IFT52"/>
</dbReference>
<dbReference type="AlphaFoldDB" id="A0A2G8L7G1"/>
<dbReference type="InterPro" id="IPR048643">
    <property type="entry name" value="Itf52_C"/>
</dbReference>
<evidence type="ECO:0000313" key="4">
    <source>
        <dbReference type="EMBL" id="PIK56209.1"/>
    </source>
</evidence>
<dbReference type="InterPro" id="IPR055460">
    <property type="entry name" value="IFT52_central"/>
</dbReference>
<keyword evidence="4" id="KW-0966">Cell projection</keyword>
<dbReference type="GO" id="GO:0005929">
    <property type="term" value="C:cilium"/>
    <property type="evidence" value="ECO:0007669"/>
    <property type="project" value="TreeGrafter"/>
</dbReference>
<dbReference type="EMBL" id="MRZV01000184">
    <property type="protein sequence ID" value="PIK56209.1"/>
    <property type="molecule type" value="Genomic_DNA"/>
</dbReference>
<evidence type="ECO:0000313" key="5">
    <source>
        <dbReference type="Proteomes" id="UP000230750"/>
    </source>
</evidence>
<accession>A0A2G8L7G1</accession>
<protein>
    <submittedName>
        <fullName evidence="4">Putative intraflagellar transport protein</fullName>
    </submittedName>
</protein>
<evidence type="ECO:0000259" key="2">
    <source>
        <dbReference type="Pfam" id="PF23352"/>
    </source>
</evidence>
<dbReference type="SUPFAM" id="SSF52317">
    <property type="entry name" value="Class I glutamine amidotransferase-like"/>
    <property type="match status" value="1"/>
</dbReference>
<dbReference type="InterPro" id="IPR055458">
    <property type="entry name" value="IFT52_GIFT"/>
</dbReference>
<feature type="domain" description="IFT52 GIFT" evidence="3">
    <location>
        <begin position="10"/>
        <end position="254"/>
    </location>
</feature>
<sequence length="428" mass="47704">MDSKEQKTSIVFDVSKREICTIQNGLKSLHKKLRTNWKVTTHKEEITSEKLSSARVFVIAGPREKFTSPEFEALKKYIEDGGSVLVLMGEGGENRHDTNINFFLEEYGVMVNGDCVVRTSYYKYFHPKEALISNGVLNRGVSQAAGKVIPGSGGEEESVNNSQALTYLYPFGASLNVAKPAVAILSTGTVCFPLNRPTCALHTSKYSKGRLAVVGSVMMFSDQYLDKEENSKIFDVILSWLTTDEVSLNGIDADDPEISDYNMLPDTAKLADKLRCCLQEVDDTPRDFNSLFDAKLFQMNTAVVPKVIRAYEQLGCKHEQLQLIQPNFETPLPPMQPAVSKPKINKSVINWIYYIRRCGAKSVLNDTGSNDDLEYFVRECGDILGVSGKLPADARDAKHILEHIFVQVVEYKKINQDGGDIGDENDVM</sequence>
<comment type="caution">
    <text evidence="4">The sequence shown here is derived from an EMBL/GenBank/DDBJ whole genome shotgun (WGS) entry which is preliminary data.</text>
</comment>
<name>A0A2G8L7G1_STIJA</name>
<feature type="domain" description="Intraflagellar transport protein 52 C-terminal" evidence="1">
    <location>
        <begin position="369"/>
        <end position="405"/>
    </location>
</feature>
<dbReference type="GO" id="GO:0030992">
    <property type="term" value="C:intraciliary transport particle B"/>
    <property type="evidence" value="ECO:0007669"/>
    <property type="project" value="TreeGrafter"/>
</dbReference>
<gene>
    <name evidence="4" type="ORF">BSL78_06895</name>
</gene>
<feature type="domain" description="IFT52 central" evidence="2">
    <location>
        <begin position="270"/>
        <end position="345"/>
    </location>
</feature>
<dbReference type="STRING" id="307972.A0A2G8L7G1"/>
<dbReference type="OrthoDB" id="10259368at2759"/>
<proteinExistence type="predicted"/>
<keyword evidence="4" id="KW-0969">Cilium</keyword>
<dbReference type="Pfam" id="PF23352">
    <property type="entry name" value="IFT52_central"/>
    <property type="match status" value="1"/>
</dbReference>
<keyword evidence="5" id="KW-1185">Reference proteome</keyword>
<keyword evidence="4" id="KW-0282">Flagellum</keyword>
<evidence type="ECO:0000259" key="3">
    <source>
        <dbReference type="Pfam" id="PF23355"/>
    </source>
</evidence>
<dbReference type="InterPro" id="IPR029062">
    <property type="entry name" value="Class_I_gatase-like"/>
</dbReference>
<dbReference type="Gene3D" id="6.10.250.2800">
    <property type="match status" value="1"/>
</dbReference>
<dbReference type="CDD" id="cd23683">
    <property type="entry name" value="IFT52_CTD"/>
    <property type="match status" value="1"/>
</dbReference>
<dbReference type="GO" id="GO:0060271">
    <property type="term" value="P:cilium assembly"/>
    <property type="evidence" value="ECO:0007669"/>
    <property type="project" value="TreeGrafter"/>
</dbReference>
<dbReference type="Pfam" id="PF23355">
    <property type="entry name" value="IFT52_GIFT"/>
    <property type="match status" value="1"/>
</dbReference>
<dbReference type="GO" id="GO:0042073">
    <property type="term" value="P:intraciliary transport"/>
    <property type="evidence" value="ECO:0007669"/>
    <property type="project" value="TreeGrafter"/>
</dbReference>
<dbReference type="PANTHER" id="PTHR12969">
    <property type="entry name" value="NGD5/OSM-6/IFT52"/>
    <property type="match status" value="1"/>
</dbReference>
<reference evidence="4 5" key="1">
    <citation type="journal article" date="2017" name="PLoS Biol.">
        <title>The sea cucumber genome provides insights into morphological evolution and visceral regeneration.</title>
        <authorList>
            <person name="Zhang X."/>
            <person name="Sun L."/>
            <person name="Yuan J."/>
            <person name="Sun Y."/>
            <person name="Gao Y."/>
            <person name="Zhang L."/>
            <person name="Li S."/>
            <person name="Dai H."/>
            <person name="Hamel J.F."/>
            <person name="Liu C."/>
            <person name="Yu Y."/>
            <person name="Liu S."/>
            <person name="Lin W."/>
            <person name="Guo K."/>
            <person name="Jin S."/>
            <person name="Xu P."/>
            <person name="Storey K.B."/>
            <person name="Huan P."/>
            <person name="Zhang T."/>
            <person name="Zhou Y."/>
            <person name="Zhang J."/>
            <person name="Lin C."/>
            <person name="Li X."/>
            <person name="Xing L."/>
            <person name="Huo D."/>
            <person name="Sun M."/>
            <person name="Wang L."/>
            <person name="Mercier A."/>
            <person name="Li F."/>
            <person name="Yang H."/>
            <person name="Xiang J."/>
        </authorList>
    </citation>
    <scope>NUCLEOTIDE SEQUENCE [LARGE SCALE GENOMIC DNA]</scope>
    <source>
        <strain evidence="4">Shaxun</strain>
        <tissue evidence="4">Muscle</tissue>
    </source>
</reference>
<evidence type="ECO:0000259" key="1">
    <source>
        <dbReference type="Pfam" id="PF21178"/>
    </source>
</evidence>
<dbReference type="Proteomes" id="UP000230750">
    <property type="component" value="Unassembled WGS sequence"/>
</dbReference>